<dbReference type="InterPro" id="IPR025944">
    <property type="entry name" value="Sigma_54_int_dom_CS"/>
</dbReference>
<dbReference type="PROSITE" id="PS00675">
    <property type="entry name" value="SIGMA54_INTERACT_1"/>
    <property type="match status" value="1"/>
</dbReference>
<evidence type="ECO:0000313" key="10">
    <source>
        <dbReference type="EMBL" id="CUU05421.1"/>
    </source>
</evidence>
<dbReference type="Gene3D" id="3.40.50.300">
    <property type="entry name" value="P-loop containing nucleotide triphosphate hydrolases"/>
    <property type="match status" value="1"/>
</dbReference>
<dbReference type="OrthoDB" id="9767722at2"/>
<dbReference type="AlphaFoldDB" id="A0A0P1P3P7"/>
<dbReference type="Pfam" id="PF02954">
    <property type="entry name" value="HTH_8"/>
    <property type="match status" value="1"/>
</dbReference>
<keyword evidence="12" id="KW-1185">Reference proteome</keyword>
<accession>A0A0P1M7X1</accession>
<dbReference type="InterPro" id="IPR002197">
    <property type="entry name" value="HTH_Fis"/>
</dbReference>
<dbReference type="SMART" id="SM00448">
    <property type="entry name" value="REC"/>
    <property type="match status" value="1"/>
</dbReference>
<dbReference type="InterPro" id="IPR009057">
    <property type="entry name" value="Homeodomain-like_sf"/>
</dbReference>
<accession>A0A0N7MRG1</accession>
<evidence type="ECO:0000256" key="2">
    <source>
        <dbReference type="ARBA" id="ARBA00022840"/>
    </source>
</evidence>
<dbReference type="PRINTS" id="PR01590">
    <property type="entry name" value="HTHFIS"/>
</dbReference>
<dbReference type="Gene3D" id="1.10.10.60">
    <property type="entry name" value="Homeodomain-like"/>
    <property type="match status" value="1"/>
</dbReference>
<dbReference type="GO" id="GO:0006355">
    <property type="term" value="P:regulation of DNA-templated transcription"/>
    <property type="evidence" value="ECO:0007669"/>
    <property type="project" value="InterPro"/>
</dbReference>
<dbReference type="Pfam" id="PF00158">
    <property type="entry name" value="Sigma54_activat"/>
    <property type="match status" value="1"/>
</dbReference>
<dbReference type="PANTHER" id="PTHR32071">
    <property type="entry name" value="TRANSCRIPTIONAL REGULATORY PROTEIN"/>
    <property type="match status" value="1"/>
</dbReference>
<dbReference type="CDD" id="cd00009">
    <property type="entry name" value="AAA"/>
    <property type="match status" value="1"/>
</dbReference>
<dbReference type="Gene3D" id="3.40.50.2300">
    <property type="match status" value="1"/>
</dbReference>
<dbReference type="PROSITE" id="PS00688">
    <property type="entry name" value="SIGMA54_INTERACT_3"/>
    <property type="match status" value="1"/>
</dbReference>
<organism evidence="10 11">
    <name type="scientific">Candidatus Kryptonium thompsonii</name>
    <dbReference type="NCBI Taxonomy" id="1633631"/>
    <lineage>
        <taxon>Bacteria</taxon>
        <taxon>Pseudomonadati</taxon>
        <taxon>Candidatus Kryptoniota</taxon>
        <taxon>Candidatus Kryptonium</taxon>
    </lineage>
</organism>
<dbReference type="EMBL" id="CZVI01000032">
    <property type="protein sequence ID" value="CUS93085.1"/>
    <property type="molecule type" value="Genomic_DNA"/>
</dbReference>
<dbReference type="GO" id="GO:0000160">
    <property type="term" value="P:phosphorelay signal transduction system"/>
    <property type="evidence" value="ECO:0007669"/>
    <property type="project" value="InterPro"/>
</dbReference>
<dbReference type="RefSeq" id="WP_047133160.1">
    <property type="nucleotide sequence ID" value="NZ_CZVI01000032.1"/>
</dbReference>
<dbReference type="SUPFAM" id="SSF52540">
    <property type="entry name" value="P-loop containing nucleoside triphosphate hydrolases"/>
    <property type="match status" value="1"/>
</dbReference>
<keyword evidence="2" id="KW-0067">ATP-binding</keyword>
<dbReference type="GO" id="GO:0043565">
    <property type="term" value="F:sequence-specific DNA binding"/>
    <property type="evidence" value="ECO:0007669"/>
    <property type="project" value="InterPro"/>
</dbReference>
<dbReference type="SMART" id="SM00382">
    <property type="entry name" value="AAA"/>
    <property type="match status" value="1"/>
</dbReference>
<evidence type="ECO:0000259" key="8">
    <source>
        <dbReference type="PROSITE" id="PS50110"/>
    </source>
</evidence>
<dbReference type="InterPro" id="IPR025662">
    <property type="entry name" value="Sigma_54_int_dom_ATP-bd_1"/>
</dbReference>
<dbReference type="SUPFAM" id="SSF46689">
    <property type="entry name" value="Homeodomain-like"/>
    <property type="match status" value="1"/>
</dbReference>
<feature type="domain" description="Sigma-54 factor interaction" evidence="7">
    <location>
        <begin position="149"/>
        <end position="374"/>
    </location>
</feature>
<reference evidence="10 11" key="2">
    <citation type="submission" date="2015-11" db="EMBL/GenBank/DDBJ databases">
        <authorList>
            <person name="Zhang Y."/>
            <person name="Guo Z."/>
        </authorList>
    </citation>
    <scope>NUCLEOTIDE SEQUENCE [LARGE SCALE GENOMIC DNA]</scope>
    <source>
        <strain evidence="10">JGI-4</strain>
    </source>
</reference>
<evidence type="ECO:0000256" key="4">
    <source>
        <dbReference type="ARBA" id="ARBA00023125"/>
    </source>
</evidence>
<feature type="modified residue" description="4-aspartylphosphate" evidence="6">
    <location>
        <position position="59"/>
    </location>
</feature>
<dbReference type="InterPro" id="IPR001789">
    <property type="entry name" value="Sig_transdc_resp-reg_receiver"/>
</dbReference>
<accession>A0A0P1LQ01</accession>
<keyword evidence="4 10" id="KW-0238">DNA-binding</keyword>
<evidence type="ECO:0000313" key="11">
    <source>
        <dbReference type="Proteomes" id="UP000182011"/>
    </source>
</evidence>
<dbReference type="FunFam" id="3.40.50.300:FF:000006">
    <property type="entry name" value="DNA-binding transcriptional regulator NtrC"/>
    <property type="match status" value="1"/>
</dbReference>
<dbReference type="PROSITE" id="PS00676">
    <property type="entry name" value="SIGMA54_INTERACT_2"/>
    <property type="match status" value="1"/>
</dbReference>
<dbReference type="InterPro" id="IPR002078">
    <property type="entry name" value="Sigma_54_int"/>
</dbReference>
<proteinExistence type="predicted"/>
<dbReference type="Proteomes" id="UP000182011">
    <property type="component" value="Unassembled WGS sequence"/>
</dbReference>
<accession>A0A0P1P3P7</accession>
<evidence type="ECO:0000313" key="12">
    <source>
        <dbReference type="Proteomes" id="UP000182200"/>
    </source>
</evidence>
<dbReference type="STRING" id="1633631.GCA_001442925_01240"/>
<evidence type="ECO:0000256" key="5">
    <source>
        <dbReference type="ARBA" id="ARBA00023163"/>
    </source>
</evidence>
<dbReference type="InterPro" id="IPR011006">
    <property type="entry name" value="CheY-like_superfamily"/>
</dbReference>
<accession>A0A0P1MCV1</accession>
<protein>
    <submittedName>
        <fullName evidence="10">DNA-binding transcriptional response regulator, NtrC family, contains REC, AAA-type ATPase, and a Fis-type DNA-binding domains</fullName>
    </submittedName>
</protein>
<accession>A0A0S4N6B2</accession>
<gene>
    <name evidence="10" type="ORF">JGI4_01245</name>
    <name evidence="9" type="ORF">JGI8_01771</name>
</gene>
<dbReference type="InterPro" id="IPR003593">
    <property type="entry name" value="AAA+_ATPase"/>
</dbReference>
<keyword evidence="5" id="KW-0804">Transcription</keyword>
<dbReference type="Gene3D" id="1.10.8.60">
    <property type="match status" value="1"/>
</dbReference>
<dbReference type="GO" id="GO:0005524">
    <property type="term" value="F:ATP binding"/>
    <property type="evidence" value="ECO:0007669"/>
    <property type="project" value="UniProtKB-KW"/>
</dbReference>
<dbReference type="InterPro" id="IPR058031">
    <property type="entry name" value="AAA_lid_NorR"/>
</dbReference>
<dbReference type="PANTHER" id="PTHR32071:SF119">
    <property type="entry name" value="SIGMA L-DEPENDENT TRANSCRIPTIONAL REGULATOR YPLP-RELATED"/>
    <property type="match status" value="1"/>
</dbReference>
<keyword evidence="3" id="KW-0805">Transcription regulation</keyword>
<reference evidence="9 12" key="1">
    <citation type="submission" date="2015-11" db="EMBL/GenBank/DDBJ databases">
        <authorList>
            <person name="Varghese N."/>
        </authorList>
    </citation>
    <scope>NUCLEOTIDE SEQUENCE [LARGE SCALE GENOMIC DNA]</scope>
    <source>
        <strain evidence="9 12">JGI-8</strain>
    </source>
</reference>
<dbReference type="Pfam" id="PF25601">
    <property type="entry name" value="AAA_lid_14"/>
    <property type="match status" value="1"/>
</dbReference>
<feature type="domain" description="Response regulatory" evidence="8">
    <location>
        <begin position="9"/>
        <end position="124"/>
    </location>
</feature>
<dbReference type="EMBL" id="FAOP01000005">
    <property type="protein sequence ID" value="CUU05421.1"/>
    <property type="molecule type" value="Genomic_DNA"/>
</dbReference>
<dbReference type="PROSITE" id="PS50045">
    <property type="entry name" value="SIGMA54_INTERACT_4"/>
    <property type="match status" value="1"/>
</dbReference>
<evidence type="ECO:0000259" key="7">
    <source>
        <dbReference type="PROSITE" id="PS50045"/>
    </source>
</evidence>
<keyword evidence="1" id="KW-0547">Nucleotide-binding</keyword>
<evidence type="ECO:0000256" key="3">
    <source>
        <dbReference type="ARBA" id="ARBA00023015"/>
    </source>
</evidence>
<evidence type="ECO:0000313" key="9">
    <source>
        <dbReference type="EMBL" id="CUS93085.1"/>
    </source>
</evidence>
<accession>A0A0P1MRH7</accession>
<evidence type="ECO:0000256" key="6">
    <source>
        <dbReference type="PROSITE-ProRule" id="PRU00169"/>
    </source>
</evidence>
<dbReference type="InterPro" id="IPR025943">
    <property type="entry name" value="Sigma_54_int_dom_ATP-bd_2"/>
</dbReference>
<dbReference type="PROSITE" id="PS50110">
    <property type="entry name" value="RESPONSE_REGULATORY"/>
    <property type="match status" value="1"/>
</dbReference>
<keyword evidence="6" id="KW-0597">Phosphoprotein</keyword>
<evidence type="ECO:0000256" key="1">
    <source>
        <dbReference type="ARBA" id="ARBA00022741"/>
    </source>
</evidence>
<dbReference type="InterPro" id="IPR027417">
    <property type="entry name" value="P-loop_NTPase"/>
</dbReference>
<dbReference type="Proteomes" id="UP000182200">
    <property type="component" value="Unassembled WGS sequence"/>
</dbReference>
<accession>A0A0P1LQC1</accession>
<dbReference type="SUPFAM" id="SSF52172">
    <property type="entry name" value="CheY-like"/>
    <property type="match status" value="1"/>
</dbReference>
<sequence>MSGKNVQAKILIVDDEEYLCELLKDELLSTNLFEVDIANDGAQAINKIQSKIYDVVLLDIKMPRISGIEVLKFIKEYSPDTEVIMITALGDIKLAVETIKLGAFDFITKPYNFDELLVSIQNALEKRQLKLQNILMQKELSHLTQSDEIIGQSKVFKDVLDIVARVAGTDTTVLIYGESGTGKEVIARLIHKNSLRKDKPFVTINCAAIPDTLLESELFGYEKGAFTDAHTSKPGLVEIANGGTLFLDEIGDLSQYVQPKLLRFIETGEFRRVGGNNILKVDVRIISATNKDLNEEVKKGNFREDLLYRLNVVTIRLPALRERKEDIPLLVEYFLNKKTRGRKKISPEAMQILINYDWPGNIRELENVVERAAILAKDDIIKPEDLALKPELKEDYYAKLMRKPVNTLSLAELEKIHIENVLKANNWNKSKTAEILGISLKTLYLKLKRYGISEPF</sequence>
<dbReference type="Pfam" id="PF00072">
    <property type="entry name" value="Response_reg"/>
    <property type="match status" value="1"/>
</dbReference>
<name>A0A0P1P3P7_9BACT</name>